<feature type="transmembrane region" description="Helical" evidence="1">
    <location>
        <begin position="15"/>
        <end position="36"/>
    </location>
</feature>
<evidence type="ECO:0000313" key="2">
    <source>
        <dbReference type="EMBL" id="MBX66548.1"/>
    </source>
</evidence>
<reference evidence="2" key="1">
    <citation type="submission" date="2018-02" db="EMBL/GenBank/DDBJ databases">
        <title>Rhizophora mucronata_Transcriptome.</title>
        <authorList>
            <person name="Meera S.P."/>
            <person name="Sreeshan A."/>
            <person name="Augustine A."/>
        </authorList>
    </citation>
    <scope>NUCLEOTIDE SEQUENCE</scope>
    <source>
        <tissue evidence="2">Leaf</tissue>
    </source>
</reference>
<sequence>MECELFYYAYEKKGHIFSIIYTYIKGFWLLIFFSPAKSKIRAIRTRLGQRREK</sequence>
<proteinExistence type="predicted"/>
<organism evidence="2">
    <name type="scientific">Rhizophora mucronata</name>
    <name type="common">Asiatic mangrove</name>
    <dbReference type="NCBI Taxonomy" id="61149"/>
    <lineage>
        <taxon>Eukaryota</taxon>
        <taxon>Viridiplantae</taxon>
        <taxon>Streptophyta</taxon>
        <taxon>Embryophyta</taxon>
        <taxon>Tracheophyta</taxon>
        <taxon>Spermatophyta</taxon>
        <taxon>Magnoliopsida</taxon>
        <taxon>eudicotyledons</taxon>
        <taxon>Gunneridae</taxon>
        <taxon>Pentapetalae</taxon>
        <taxon>rosids</taxon>
        <taxon>fabids</taxon>
        <taxon>Malpighiales</taxon>
        <taxon>Rhizophoraceae</taxon>
        <taxon>Rhizophora</taxon>
    </lineage>
</organism>
<name>A0A2P2QHR0_RHIMU</name>
<keyword evidence="1" id="KW-1133">Transmembrane helix</keyword>
<evidence type="ECO:0000256" key="1">
    <source>
        <dbReference type="SAM" id="Phobius"/>
    </source>
</evidence>
<keyword evidence="1" id="KW-0812">Transmembrane</keyword>
<dbReference type="EMBL" id="GGEC01086064">
    <property type="protein sequence ID" value="MBX66548.1"/>
    <property type="molecule type" value="Transcribed_RNA"/>
</dbReference>
<dbReference type="AlphaFoldDB" id="A0A2P2QHR0"/>
<accession>A0A2P2QHR0</accession>
<protein>
    <submittedName>
        <fullName evidence="2">Uncharacterized protein</fullName>
    </submittedName>
</protein>
<keyword evidence="1" id="KW-0472">Membrane</keyword>